<keyword evidence="5" id="KW-0464">Manganese</keyword>
<organism evidence="7 8">
    <name type="scientific">Helicostylum pulchrum</name>
    <dbReference type="NCBI Taxonomy" id="562976"/>
    <lineage>
        <taxon>Eukaryota</taxon>
        <taxon>Fungi</taxon>
        <taxon>Fungi incertae sedis</taxon>
        <taxon>Mucoromycota</taxon>
        <taxon>Mucoromycotina</taxon>
        <taxon>Mucoromycetes</taxon>
        <taxon>Mucorales</taxon>
        <taxon>Mucorineae</taxon>
        <taxon>Mucoraceae</taxon>
        <taxon>Helicostylum</taxon>
    </lineage>
</organism>
<dbReference type="Gene3D" id="3.90.230.10">
    <property type="entry name" value="Creatinase/methionine aminopeptidase superfamily"/>
    <property type="match status" value="1"/>
</dbReference>
<evidence type="ECO:0000313" key="8">
    <source>
        <dbReference type="Proteomes" id="UP001476247"/>
    </source>
</evidence>
<accession>A0ABP9XZ87</accession>
<evidence type="ECO:0000313" key="7">
    <source>
        <dbReference type="EMBL" id="GAA5800076.1"/>
    </source>
</evidence>
<evidence type="ECO:0000256" key="5">
    <source>
        <dbReference type="ARBA" id="ARBA00023211"/>
    </source>
</evidence>
<proteinExistence type="inferred from homology"/>
<dbReference type="Pfam" id="PF00557">
    <property type="entry name" value="Peptidase_M24"/>
    <property type="match status" value="1"/>
</dbReference>
<evidence type="ECO:0000256" key="1">
    <source>
        <dbReference type="ARBA" id="ARBA00001936"/>
    </source>
</evidence>
<comment type="cofactor">
    <cofactor evidence="1">
        <name>Mn(2+)</name>
        <dbReference type="ChEBI" id="CHEBI:29035"/>
    </cofactor>
</comment>
<evidence type="ECO:0000256" key="2">
    <source>
        <dbReference type="ARBA" id="ARBA00008766"/>
    </source>
</evidence>
<comment type="similarity">
    <text evidence="2">Belongs to the peptidase M24B family.</text>
</comment>
<dbReference type="InterPro" id="IPR000994">
    <property type="entry name" value="Pept_M24"/>
</dbReference>
<dbReference type="EMBL" id="BAABUJ010000014">
    <property type="protein sequence ID" value="GAA5800076.1"/>
    <property type="molecule type" value="Genomic_DNA"/>
</dbReference>
<dbReference type="InterPro" id="IPR052433">
    <property type="entry name" value="X-Pro_dipept-like"/>
</dbReference>
<dbReference type="PANTHER" id="PTHR43226:SF4">
    <property type="entry name" value="XAA-PRO AMINOPEPTIDASE 3"/>
    <property type="match status" value="1"/>
</dbReference>
<keyword evidence="4" id="KW-0378">Hydrolase</keyword>
<dbReference type="Proteomes" id="UP001476247">
    <property type="component" value="Unassembled WGS sequence"/>
</dbReference>
<protein>
    <recommendedName>
        <fullName evidence="6">Peptidase M24 domain-containing protein</fullName>
    </recommendedName>
</protein>
<sequence length="106" mass="12479">MTRDLKPENQDEDDSVISEFLLNRPLEKNMVLTVEPGVYFNDEMLDIWTHYPGYEKWFDQNMLARYRIVGGVRIEDTVVITNNGYENLTKVPKQIHEIESLMNRAS</sequence>
<keyword evidence="3" id="KW-0479">Metal-binding</keyword>
<feature type="domain" description="Peptidase M24" evidence="6">
    <location>
        <begin position="17"/>
        <end position="82"/>
    </location>
</feature>
<comment type="caution">
    <text evidence="7">The sequence shown here is derived from an EMBL/GenBank/DDBJ whole genome shotgun (WGS) entry which is preliminary data.</text>
</comment>
<dbReference type="SUPFAM" id="SSF55920">
    <property type="entry name" value="Creatinase/aminopeptidase"/>
    <property type="match status" value="1"/>
</dbReference>
<evidence type="ECO:0000256" key="4">
    <source>
        <dbReference type="ARBA" id="ARBA00022801"/>
    </source>
</evidence>
<evidence type="ECO:0000256" key="3">
    <source>
        <dbReference type="ARBA" id="ARBA00022723"/>
    </source>
</evidence>
<reference evidence="7 8" key="1">
    <citation type="submission" date="2024-04" db="EMBL/GenBank/DDBJ databases">
        <title>genome sequences of Mucor flavus KT1a and Helicostylum pulchrum KT1b strains isolation_sourced from the surface of a dry-aged beef.</title>
        <authorList>
            <person name="Toyotome T."/>
            <person name="Hosono M."/>
            <person name="Torimaru M."/>
            <person name="Fukuda K."/>
            <person name="Mikami N."/>
        </authorList>
    </citation>
    <scope>NUCLEOTIDE SEQUENCE [LARGE SCALE GENOMIC DNA]</scope>
    <source>
        <strain evidence="7 8">KT1b</strain>
    </source>
</reference>
<dbReference type="PANTHER" id="PTHR43226">
    <property type="entry name" value="XAA-PRO AMINOPEPTIDASE 3"/>
    <property type="match status" value="1"/>
</dbReference>
<gene>
    <name evidence="7" type="ORF">HPULCUR_005498</name>
</gene>
<evidence type="ECO:0000259" key="6">
    <source>
        <dbReference type="Pfam" id="PF00557"/>
    </source>
</evidence>
<dbReference type="InterPro" id="IPR036005">
    <property type="entry name" value="Creatinase/aminopeptidase-like"/>
</dbReference>
<keyword evidence="8" id="KW-1185">Reference proteome</keyword>
<name>A0ABP9XZ87_9FUNG</name>